<dbReference type="AlphaFoldDB" id="A0A4Q1VC06"/>
<sequence length="49" mass="5705">MSKKSKAKRNFESRADREQTIEANYYARKCGLTREEVLKILKQACLVKA</sequence>
<protein>
    <recommendedName>
        <fullName evidence="3">DUF3606 domain-containing protein</fullName>
    </recommendedName>
</protein>
<comment type="caution">
    <text evidence="1">The sequence shown here is derived from an EMBL/GenBank/DDBJ whole genome shotgun (WGS) entry which is preliminary data.</text>
</comment>
<dbReference type="EMBL" id="MZXX01000013">
    <property type="protein sequence ID" value="RXT47944.1"/>
    <property type="molecule type" value="Genomic_DNA"/>
</dbReference>
<evidence type="ECO:0000313" key="2">
    <source>
        <dbReference type="Proteomes" id="UP000290444"/>
    </source>
</evidence>
<accession>A0A4Q1VC06</accession>
<gene>
    <name evidence="1" type="ORF">B5V01_07960</name>
</gene>
<dbReference type="Proteomes" id="UP000290444">
    <property type="component" value="Unassembled WGS sequence"/>
</dbReference>
<evidence type="ECO:0008006" key="3">
    <source>
        <dbReference type="Google" id="ProtNLM"/>
    </source>
</evidence>
<reference evidence="1 2" key="1">
    <citation type="submission" date="2017-03" db="EMBL/GenBank/DDBJ databases">
        <authorList>
            <person name="Safronova V.I."/>
            <person name="Sazanova A.L."/>
            <person name="Chirak E.R."/>
        </authorList>
    </citation>
    <scope>NUCLEOTIDE SEQUENCE [LARGE SCALE GENOMIC DNA]</scope>
    <source>
        <strain evidence="1 2">Opo-242</strain>
    </source>
</reference>
<name>A0A4Q1VC06_9HYPH</name>
<organism evidence="1 2">
    <name type="scientific">Mesorhizobium erdmanii</name>
    <dbReference type="NCBI Taxonomy" id="1777866"/>
    <lineage>
        <taxon>Bacteria</taxon>
        <taxon>Pseudomonadati</taxon>
        <taxon>Pseudomonadota</taxon>
        <taxon>Alphaproteobacteria</taxon>
        <taxon>Hyphomicrobiales</taxon>
        <taxon>Phyllobacteriaceae</taxon>
        <taxon>Mesorhizobium</taxon>
    </lineage>
</organism>
<evidence type="ECO:0000313" key="1">
    <source>
        <dbReference type="EMBL" id="RXT47944.1"/>
    </source>
</evidence>
<proteinExistence type="predicted"/>